<comment type="caution">
    <text evidence="2">The sequence shown here is derived from an EMBL/GenBank/DDBJ whole genome shotgun (WGS) entry which is preliminary data.</text>
</comment>
<keyword evidence="1" id="KW-0472">Membrane</keyword>
<feature type="transmembrane region" description="Helical" evidence="1">
    <location>
        <begin position="116"/>
        <end position="133"/>
    </location>
</feature>
<keyword evidence="1" id="KW-0812">Transmembrane</keyword>
<proteinExistence type="predicted"/>
<feature type="transmembrane region" description="Helical" evidence="1">
    <location>
        <begin position="12"/>
        <end position="30"/>
    </location>
</feature>
<name>A0AAD2G2T4_9STRA</name>
<organism evidence="2 3">
    <name type="scientific">Cylindrotheca closterium</name>
    <dbReference type="NCBI Taxonomy" id="2856"/>
    <lineage>
        <taxon>Eukaryota</taxon>
        <taxon>Sar</taxon>
        <taxon>Stramenopiles</taxon>
        <taxon>Ochrophyta</taxon>
        <taxon>Bacillariophyta</taxon>
        <taxon>Bacillariophyceae</taxon>
        <taxon>Bacillariophycidae</taxon>
        <taxon>Bacillariales</taxon>
        <taxon>Bacillariaceae</taxon>
        <taxon>Cylindrotheca</taxon>
    </lineage>
</organism>
<evidence type="ECO:0000256" key="1">
    <source>
        <dbReference type="SAM" id="Phobius"/>
    </source>
</evidence>
<protein>
    <submittedName>
        <fullName evidence="2">Uncharacterized protein</fullName>
    </submittedName>
</protein>
<dbReference type="AlphaFoldDB" id="A0AAD2G2T4"/>
<sequence length="161" mass="18369">MTEASRSDHSLLVYYAVGIAIGCIIAYSLPKNEGEIERLKAAAIKEEERETFGKVKSELDKGSSSWDGDSIPKEELERIRKRFRMTPQQMTRVVALSKAEGTQDPKYSSLTPHQQLNRMVYLVMIMVLIYILNRDYGNVVLVWFVQIFPKEAEILGLVKSK</sequence>
<dbReference type="Proteomes" id="UP001295423">
    <property type="component" value="Unassembled WGS sequence"/>
</dbReference>
<evidence type="ECO:0000313" key="2">
    <source>
        <dbReference type="EMBL" id="CAJ1960682.1"/>
    </source>
</evidence>
<evidence type="ECO:0000313" key="3">
    <source>
        <dbReference type="Proteomes" id="UP001295423"/>
    </source>
</evidence>
<gene>
    <name evidence="2" type="ORF">CYCCA115_LOCUS18841</name>
</gene>
<dbReference type="PROSITE" id="PS51257">
    <property type="entry name" value="PROKAR_LIPOPROTEIN"/>
    <property type="match status" value="1"/>
</dbReference>
<dbReference type="EMBL" id="CAKOGP040002069">
    <property type="protein sequence ID" value="CAJ1960682.1"/>
    <property type="molecule type" value="Genomic_DNA"/>
</dbReference>
<accession>A0AAD2G2T4</accession>
<keyword evidence="1" id="KW-1133">Transmembrane helix</keyword>
<reference evidence="2" key="1">
    <citation type="submission" date="2023-08" db="EMBL/GenBank/DDBJ databases">
        <authorList>
            <person name="Audoor S."/>
            <person name="Bilcke G."/>
        </authorList>
    </citation>
    <scope>NUCLEOTIDE SEQUENCE</scope>
</reference>
<keyword evidence="3" id="KW-1185">Reference proteome</keyword>